<accession>A0ABS1HHT3</accession>
<name>A0ABS1HHT3_9BACT</name>
<dbReference type="EMBL" id="JAENRR010000013">
    <property type="protein sequence ID" value="MBK3517181.1"/>
    <property type="molecule type" value="Genomic_DNA"/>
</dbReference>
<evidence type="ECO:0000259" key="1">
    <source>
        <dbReference type="Pfam" id="PF00561"/>
    </source>
</evidence>
<reference evidence="2 3" key="1">
    <citation type="submission" date="2021-01" db="EMBL/GenBank/DDBJ databases">
        <title>Carboxyliciviraga sp.nov., isolated from coastal sediments.</title>
        <authorList>
            <person name="Lu D."/>
            <person name="Zhang T."/>
        </authorList>
    </citation>
    <scope>NUCLEOTIDE SEQUENCE [LARGE SCALE GENOMIC DNA]</scope>
    <source>
        <strain evidence="2 3">N1Y132</strain>
    </source>
</reference>
<dbReference type="SUPFAM" id="SSF53474">
    <property type="entry name" value="alpha/beta-Hydrolases"/>
    <property type="match status" value="1"/>
</dbReference>
<evidence type="ECO:0000313" key="3">
    <source>
        <dbReference type="Proteomes" id="UP000605676"/>
    </source>
</evidence>
<protein>
    <submittedName>
        <fullName evidence="2">Alpha/beta hydrolase</fullName>
    </submittedName>
</protein>
<comment type="caution">
    <text evidence="2">The sequence shown here is derived from an EMBL/GenBank/DDBJ whole genome shotgun (WGS) entry which is preliminary data.</text>
</comment>
<dbReference type="Proteomes" id="UP000605676">
    <property type="component" value="Unassembled WGS sequence"/>
</dbReference>
<dbReference type="Gene3D" id="3.40.50.1820">
    <property type="entry name" value="alpha/beta hydrolase"/>
    <property type="match status" value="1"/>
</dbReference>
<dbReference type="Pfam" id="PF00561">
    <property type="entry name" value="Abhydrolase_1"/>
    <property type="match status" value="1"/>
</dbReference>
<keyword evidence="3" id="KW-1185">Reference proteome</keyword>
<dbReference type="RefSeq" id="WP_200464407.1">
    <property type="nucleotide sequence ID" value="NZ_JAENRR010000013.1"/>
</dbReference>
<gene>
    <name evidence="2" type="ORF">JIV24_07480</name>
</gene>
<dbReference type="InterPro" id="IPR000073">
    <property type="entry name" value="AB_hydrolase_1"/>
</dbReference>
<feature type="domain" description="AB hydrolase-1" evidence="1">
    <location>
        <begin position="66"/>
        <end position="151"/>
    </location>
</feature>
<proteinExistence type="predicted"/>
<dbReference type="InterPro" id="IPR050266">
    <property type="entry name" value="AB_hydrolase_sf"/>
</dbReference>
<dbReference type="GO" id="GO:0016787">
    <property type="term" value="F:hydrolase activity"/>
    <property type="evidence" value="ECO:0007669"/>
    <property type="project" value="UniProtKB-KW"/>
</dbReference>
<dbReference type="InterPro" id="IPR029058">
    <property type="entry name" value="AB_hydrolase_fold"/>
</dbReference>
<dbReference type="PRINTS" id="PR00111">
    <property type="entry name" value="ABHYDROLASE"/>
</dbReference>
<organism evidence="2 3">
    <name type="scientific">Carboxylicivirga marina</name>
    <dbReference type="NCBI Taxonomy" id="2800988"/>
    <lineage>
        <taxon>Bacteria</taxon>
        <taxon>Pseudomonadati</taxon>
        <taxon>Bacteroidota</taxon>
        <taxon>Bacteroidia</taxon>
        <taxon>Marinilabiliales</taxon>
        <taxon>Marinilabiliaceae</taxon>
        <taxon>Carboxylicivirga</taxon>
    </lineage>
</organism>
<sequence length="283" mass="32448">MATIVKLIFLLILLGLYSCKESDSERIVSFDDFDLHIKDNGTGKPTVIIEAGLGFGLMHYDTLQTLIPHFTRVISYDRPGLGNSTQSPNPRILPNYVNELKQFLDHEKIKPPYILVGHSLGGLIIRYFTHMYPDHVAGLVFIDHPHEDWFEYIRTTHAAEDIIKFNKIFDPSLNQTTGIIKEEWEQYEINCELIKGIEIPSQIPVRMITAIKYGRNQESVGYHRDDMKVWADMQASIIENVQDAEQIITTKSGHSIHLTEPELVVNAIKELVLIYRKGEVNNY</sequence>
<dbReference type="PANTHER" id="PTHR43798">
    <property type="entry name" value="MONOACYLGLYCEROL LIPASE"/>
    <property type="match status" value="1"/>
</dbReference>
<keyword evidence="2" id="KW-0378">Hydrolase</keyword>
<evidence type="ECO:0000313" key="2">
    <source>
        <dbReference type="EMBL" id="MBK3517181.1"/>
    </source>
</evidence>
<dbReference type="PROSITE" id="PS51257">
    <property type="entry name" value="PROKAR_LIPOPROTEIN"/>
    <property type="match status" value="1"/>
</dbReference>
<dbReference type="PANTHER" id="PTHR43798:SF33">
    <property type="entry name" value="HYDROLASE, PUTATIVE (AFU_ORTHOLOGUE AFUA_2G14860)-RELATED"/>
    <property type="match status" value="1"/>
</dbReference>